<reference evidence="4 5" key="1">
    <citation type="journal article" date="2007" name="Genome Biol.">
        <title>Genome analysis and genome-wide proteomics of Thermococcus gammatolerans, the most radioresistant organism known amongst the Archaea.</title>
        <authorList>
            <person name="Zivanovic Y."/>
            <person name="Armengaud J."/>
            <person name="Lagorce A."/>
            <person name="Leplat C."/>
            <person name="Guerin P."/>
            <person name="Dutertre M."/>
            <person name="Anthouard V."/>
            <person name="Forterre P."/>
            <person name="Wincker P."/>
            <person name="Confalonieri F."/>
        </authorList>
    </citation>
    <scope>NUCLEOTIDE SEQUENCE [LARGE SCALE GENOMIC DNA]</scope>
    <source>
        <strain evidence="5">DSM 15229 / JCM 11827 / EJ3</strain>
    </source>
</reference>
<evidence type="ECO:0000259" key="3">
    <source>
        <dbReference type="Pfam" id="PF13229"/>
    </source>
</evidence>
<dbReference type="Gene3D" id="2.60.120.260">
    <property type="entry name" value="Galactose-binding domain-like"/>
    <property type="match status" value="1"/>
</dbReference>
<dbReference type="Gene3D" id="2.160.20.10">
    <property type="entry name" value="Single-stranded right-handed beta-helix, Pectin lyase-like"/>
    <property type="match status" value="1"/>
</dbReference>
<dbReference type="InterPro" id="IPR011050">
    <property type="entry name" value="Pectin_lyase_fold/virulence"/>
</dbReference>
<proteinExistence type="predicted"/>
<evidence type="ECO:0000313" key="4">
    <source>
        <dbReference type="EMBL" id="ACS34249.1"/>
    </source>
</evidence>
<keyword evidence="2" id="KW-1133">Transmembrane helix</keyword>
<evidence type="ECO:0000313" key="5">
    <source>
        <dbReference type="Proteomes" id="UP000001488"/>
    </source>
</evidence>
<feature type="domain" description="Right handed beta helix" evidence="3">
    <location>
        <begin position="3162"/>
        <end position="3301"/>
    </location>
</feature>
<keyword evidence="2" id="KW-0812">Transmembrane</keyword>
<dbReference type="InterPro" id="IPR022441">
    <property type="entry name" value="Para_beta_helix_rpt-2"/>
</dbReference>
<feature type="compositionally biased region" description="Low complexity" evidence="1">
    <location>
        <begin position="4562"/>
        <end position="4578"/>
    </location>
</feature>
<keyword evidence="2" id="KW-0472">Membrane</keyword>
<evidence type="ECO:0000256" key="1">
    <source>
        <dbReference type="SAM" id="MobiDB-lite"/>
    </source>
</evidence>
<name>C5A1I0_THEGJ</name>
<dbReference type="InterPro" id="IPR036179">
    <property type="entry name" value="Ig-like_dom_sf"/>
</dbReference>
<dbReference type="NCBIfam" id="TIGR04213">
    <property type="entry name" value="PGF_pre_PGF"/>
    <property type="match status" value="1"/>
</dbReference>
<dbReference type="Pfam" id="PF13229">
    <property type="entry name" value="Beta_helix"/>
    <property type="match status" value="2"/>
</dbReference>
<dbReference type="HOGENOM" id="CLU_223811_0_0_2"/>
<dbReference type="STRING" id="593117.TGAM_1747"/>
<dbReference type="SMART" id="SM00710">
    <property type="entry name" value="PbH1"/>
    <property type="match status" value="16"/>
</dbReference>
<dbReference type="Proteomes" id="UP000001488">
    <property type="component" value="Chromosome"/>
</dbReference>
<dbReference type="EMBL" id="CP001398">
    <property type="protein sequence ID" value="ACS34249.1"/>
    <property type="molecule type" value="Genomic_DNA"/>
</dbReference>
<dbReference type="KEGG" id="tga:TGAM_1747"/>
<dbReference type="Gene3D" id="2.60.40.10">
    <property type="entry name" value="Immunoglobulins"/>
    <property type="match status" value="3"/>
</dbReference>
<dbReference type="InterPro" id="IPR012334">
    <property type="entry name" value="Pectin_lyas_fold"/>
</dbReference>
<dbReference type="InterPro" id="IPR039448">
    <property type="entry name" value="Beta_helix"/>
</dbReference>
<dbReference type="NCBIfam" id="TIGR03804">
    <property type="entry name" value="para_beta_helix"/>
    <property type="match status" value="1"/>
</dbReference>
<dbReference type="eggNOG" id="arCOG02537">
    <property type="taxonomic scope" value="Archaea"/>
</dbReference>
<dbReference type="PATRIC" id="fig|593117.10.peg.1754"/>
<feature type="transmembrane region" description="Helical" evidence="2">
    <location>
        <begin position="4591"/>
        <end position="4607"/>
    </location>
</feature>
<feature type="region of interest" description="Disordered" evidence="1">
    <location>
        <begin position="4554"/>
        <end position="4584"/>
    </location>
</feature>
<accession>C5A1I0</accession>
<dbReference type="eggNOG" id="arCOG02499">
    <property type="taxonomic scope" value="Archaea"/>
</dbReference>
<organism evidence="4 5">
    <name type="scientific">Thermococcus gammatolerans (strain DSM 15229 / JCM 11827 / EJ3)</name>
    <dbReference type="NCBI Taxonomy" id="593117"/>
    <lineage>
        <taxon>Archaea</taxon>
        <taxon>Methanobacteriati</taxon>
        <taxon>Methanobacteriota</taxon>
        <taxon>Thermococci</taxon>
        <taxon>Thermococcales</taxon>
        <taxon>Thermococcaceae</taxon>
        <taxon>Thermococcus</taxon>
    </lineage>
</organism>
<feature type="transmembrane region" description="Helical" evidence="2">
    <location>
        <begin position="12"/>
        <end position="32"/>
    </location>
</feature>
<dbReference type="InterPro" id="IPR013783">
    <property type="entry name" value="Ig-like_fold"/>
</dbReference>
<dbReference type="SUPFAM" id="SSF48726">
    <property type="entry name" value="Immunoglobulin"/>
    <property type="match status" value="1"/>
</dbReference>
<gene>
    <name evidence="4" type="ordered locus">TGAM_1747</name>
</gene>
<dbReference type="InterPro" id="IPR026453">
    <property type="entry name" value="PGF_pre_PGF"/>
</dbReference>
<protein>
    <recommendedName>
        <fullName evidence="3">Right handed beta helix domain-containing protein</fullName>
    </recommendedName>
</protein>
<keyword evidence="5" id="KW-1185">Reference proteome</keyword>
<feature type="domain" description="Right handed beta helix" evidence="3">
    <location>
        <begin position="491"/>
        <end position="630"/>
    </location>
</feature>
<evidence type="ECO:0000256" key="2">
    <source>
        <dbReference type="SAM" id="Phobius"/>
    </source>
</evidence>
<dbReference type="SUPFAM" id="SSF51126">
    <property type="entry name" value="Pectin lyase-like"/>
    <property type="match status" value="3"/>
</dbReference>
<sequence length="4610" mass="508724">MEVIHVKVKKSALFLFYLLISSYLNVGFVGFLHPVQAQSPVFQDDFNDNSLDTSKWTEDVVGSGNSYTEANGEAQFITHGGRTGNYGTEHAFLRSSVISIENWSYVVFSGKWKFTDPGTAEMWFRIYDADSGKYLGVRYVSWTTEIAYDRVEGTISESRSAPQTYVPFRIVLYKDHFEYWENGNLVKTIETITMESTTNFQLVIGGWDDTPTDSHMYFDNIVVEYEEAAPPEESLKVTILSPEERTYNTATIDLNVTANKPVDEWRYSLNGGKNVTFEPNTTITAQNGENLLVVYALAGDETGVAQVNFYVNASGEDETPPGTVRNLAHEVGADYIHWTWDNPEDEDFETALVYIDGKFEGETDEGEWWLDELLPGETHTIGILTRDYSGNVNTTWVNDTATTLTPAETVYVNESGWWYEGGSLNPSETPLQDGIKNAIEGGTVVVLAGTYPESVEIGKFLTVETSESARITGDGSELDTGRKPVFYVSSNNVVLRGFVIPSSVSNIGVWVDGVENCTIEDNTITITETGESERYGIYLSYGGGNIIRDNDVSVSGFQGVGIYVYEEEGEASDVHDNTVTVRGDSADGIEVFYTSTWVYDNTISISGVGENAGYALYLYLAGDSFIDNNELTTNLSETNAWAIIVIAEFYGSLSGNTINGIPTEVTCPGNCLVRGVPPENRPAPPEGYGDVGEYIEIDVDSWLHLGLYYDDSALEGLNENSLQIWHFTEGWTLDGTSGHHLDTNKNLVEANLTGLGIFAPLAQEENDITPPVLTFVEPTPKDGSLIGDSSVVINVTSNENLTMATLEFDGANHTMLGSGKEWHYTMSVADGTHTFRVYGQDLAGNNGTSEEREFEVDTKAPEYSNVGQDAEGIPPGGEVHVHAFWSDPHLRGAVLYTNITGSWEVFDEVVFEGTEGWSNFSISMDEPDLYCWKITGYDALDHESTTPVHCFVVYSPPEIVSYSPESPVESYVGDTVEFSVTVDQTVNVTWYLDGSIVKTEENVETSTYTNSDVGEGEHSVRAVVENSNGSASHFWAWYVYPKPGLTVSFVEPTPENGAMLNVRRVIINVSSSLDLDNATLEWNGANESMSGSGRSWWAVKENLADGTYAFRVYGSAEGITNHTEERTVEIDATAPRFLEYGQAEDEVMAGDKAKVFAKWTDAHLEGAVLVTNATLVDGTFVWSEVPLQIANGWSNGTISTEENFAGKVFCWYIKANDTFGNGNETPKLCFRVEEGLRIVSFSPESNDITVWDNESVSFSIELNKAANVTWFVNNTEVLAEEGTYSEYHNDTLIPGVWNVTVVARRDGREVSHSWKLTVKTDTTPPVLTFLPPTPENGSLVGDSLVVFNLTSSEELSQATLYFDETAYPMEGSGREWWVSLNAGDGNHEFHATGKDMHGNEGATGVVVFEIDTTAPRYVSYGQESESVLQGEDVTVYALWNEAHPSIAKLKTNATESGEWTTVVTSEYSSWTNFTISTEGLSGGTYCWIIEAEDTLGHVNSTPLECFRVIEPLKIVSSSPEGEEVEVFQNETVTFSIALNQVANVTWAVNGTVVLEEEGNGSTYTNSTLIPGLWNVSVRAENENGVARRWWLMRVVKRESPLKIVVLAPENGSRIKGSWVTVEAEASRELLLAVLELDGVNHTMLGSGRSWNLNVSLTDGHHVLRIYGMDAAGTRAKSGELTFESDGNPPEITVNCPDTVDEGDLVTVEVSIHDIHPASYEIYRDSVLQEEGIYSSNTTLRVVFQAHEPGMVEYKVWANDTFGWESERTVQIRVRDTTPPRLILLPPTPENGSILNKNSVKFRLLSNENLSRAVLNFNGAVYVMMGSGRNWSISLTIEDGHYEFYVGAWDTAGNFNETEHRTFTVDTTPPELWFIQPTPENDSLLGASQLTFNIVAGERLSSALLELDGVNHTMEGDEEDWNITIPIPDGRHVFRVYGIDLGGNIGSTETRVVETDTAPPVVHDKLVNLTLEWERDGIYSTHAERGLKAGLLINVTEPHPGHYDVYFNPDANDPNHGWVELYSGNYTSGVPFFVRFNTSEPAYVMYYIEVYDALGHGTYGKYFFLRVRDTVPPAKIEVLAVTTFAGGAEVGWINPSDEDFNHTELWINETLVGNFTGEPGLWDGTTLTLTPGETYNISVVPVDRYGNRGEATWKSVTIPYPSLNAGYALLTPSDGAELPPETEEITVRIESSDSFASCTLSWDGHYYRLRVKTAWISYIDDKGHLHTKRIYYCEKTFSGHLNGEHSFYAVVYDGYGHFRSLPTRHITVKWPCFKDCTLEITSPRGNVMNLLVPINFTMDTNAPPTNYTFTIENIEHTEPFTPNVSYSWVDDHLSLNGSFLLDLSPFMKELKEEGARGELLSLVITAMDSCGRELRAETEFSVCSGNERPELAVKIVDEARPGEEVILHAEVKDKNGNLQGIYVSINGGEYMDYSEDMDISPYLQPYANNVVRVKAVDTCGAATVEAFKVRISGPPVQGDWLVNNTQLCSGKSYTVNGSILITSRGSLELRNCQISVLGDGVQVNGTLKVLQNSVIRGTSLNLSGENGNMDVSDSRLSGFEGGTFTGNAEFISSTLDGEFNFSLSNVTVRNSDVNGGITVSGSLNVENSIFHRGMGLTYLRPVWNSPGSLRIVNSTFRNNEFGIKFLGVASDWHWTMENLLIENNRECGLCLEAPRYGYATEELKNVTLRNNGKGVCAKNVRLSFRDSLIESNGERNFELDLSNNWIYLYDTNVTGSEYAFHAQNVGGIELHDVNLTGDVSPYPGYLMVYVSGGKVSTLESGKAGRLYAHVNGKLRLRSYTVEGGKIEVKPEGTLRVEDVDGIPATDDLDKDASVLRNIIIEGLSSNIGQSHIVILNSRLEGSTFGTLSTDALITGCRIDGGSVSFSTWMFWSHENTEVRETAVGENAEWFYSMSKPADNWMYTTETTGMSTGSAPFSADMYHSSFTSGTEVGEFTDLYLKKVVNFEKLPVQAWLNYYAISGVEIYVNGKKVVDELNHEAQLSFVYGWGGGRISATPLIDFVDLAGYLRSGENVIAVHVRSPNRYPYLQLGAFEATLYTVSGVAGLRDSVVNAPVYGSAARLIIANDEIYSNVTSSFYSRIRISNSRIRGSVKVSGRMEIEKSEITGDGTGYGVWSENPFDVIINESTMGGFDYGIHLHPMGSSGSVKVISSKITENEVGLWTYRAAVDVRGSYVMHNTKGMELLSVNGTIYNDLFFDNDVGIDIWVSEGTSTLIDHNTITGGNVGISIPQGSGGVVSLTNSLVQNNDLGIFMAGNAVLTLENNSLVNRKGIHLTTGASAINNTDWGGHEPRLVENFTGGTMYTASGEVETNYDILDERGAVSLGSTVSTGPGWGSSLLGVSLDVYPMSNGDVKGVISLAGGASSRSPIVAVNYTLIYNGMEELLNESSLNSTEYYGYITLDTVGKNLTGTGYLKFTAKNAEGTSISAIRKVYFRNVDIKIVSYSISHPTAVYVYRRDPDVFGTAIPYDERFANVSVLLKNIGELTGVAKIELVLPEYIERHTGKVSLLVAVPGNMEGYFNALIPITDFDPITLRWDPLPDELPSDGKIPIKIRLYDLDGVLRDERNATIEFDLGPVFKINGYDAYPYTRQWCQISGECSVKNYGLNSYTYDGDGDGNLEAAESHHFDLIIENIGDREVYLKSLSVRDYIPERDPNLHNKLLKRNSVTLLGGSDETFMADVWAKNLTRLVKPGQVRYVYGAWMPWWLDAPPTYIPPVNFSGEYMSTANVLYYETINGQPLPGYYVTIPINYMKTPVKALDKSFVPFTEYVGPVQVDVIGVNGDKTYLKLKNTNDNIYYSYYAEGDYDMEPEGYVWYHVIPPGFEFRAIADHSKEPGTVIPHYRVTVGVEYSLLFNEIDLIAIGVEGALGVYDIDVPVRTIVAAMAKSMLKITNIVENIDFPDEDKNFTWMAQNSPETNALIEADDATYAAVINLDTMARLEQNYGMDRDFYEDVANFDSLSLPEEIEVVKKYGTAIIGDEDLQMLLLETVLEIVDNDILNEIYKEAQDAANPPSPEEEMAEEFSEASKKAAKEIAQELIVKELKKKKSFQSLSPKEQKKALKDAKGTIAAAVDTFITLGEWAFYNIYATLTQPTPMSIQVLDPPANYTVEAQKFDTAILLGGEGGSLDGWGNVSLTFGEPDVYRAEYIVPTPLMRVGPLFNGTLEGMSVEITGTRKGAMLGELRMELRPDPRNASMVFAIFRNEAFARAFVSPYLTKVDSLDVEIKDNTIILSAKGELVALPEDEGIHITMNAGKLFTNATIERMGTYRGSVELRSAFGIDPSKVETTVGGSVKILEGNEDGSVLIAVPKNGTLEPPEVTITPEKLYTGGEVTIKTSKPCSLSWKLGNLAGSGDFVPTRGLKAGNYTLTVTCLYGNLTEKKNYTVELVEKPITEKEADGDIVSAEPGKWVRVSTRTDLYRIYFLPKVKVNGMVAVYQRPGDVEAPEGYDYVTYSIFNVTHPENLSIANATLRFRVSKEWLRASNVSKDSLLLLHLENGWVEYGPVFEYEDLEYVYYRVNVPSLSLFAVASKVKVETHEEHETPTETPTHTESPAETTSTPVQSSQEGGNTACYILAALAILVLIGVYVYRRR</sequence>
<dbReference type="InterPro" id="IPR006626">
    <property type="entry name" value="PbH1"/>
</dbReference>
<dbReference type="PaxDb" id="593117-TGAM_1747"/>